<feature type="domain" description="PH" evidence="3">
    <location>
        <begin position="38"/>
        <end position="133"/>
    </location>
</feature>
<evidence type="ECO:0000313" key="4">
    <source>
        <dbReference type="EMBL" id="RFA12701.1"/>
    </source>
</evidence>
<sequence>MNTLVLAIPVIALLVVLYLAMALGWRARKRRQAGFAAAATTPEDSGALLFEAAMLYVATTPAAKPLERLVLPGLAFRGRGTFIVWEKGVTLSIDGERDIYVPYGNIRSIGTSTFTIDRVVETGGLVRLDWTTPLVGDEKARTAAATAGATSTEKKDILARAAAGDRPSNADIESYVRILDQVDSVRVLDTVQSRLTFTSSTDTDTTDTPKQEGQVA</sequence>
<dbReference type="EMBL" id="NBXA01000021">
    <property type="protein sequence ID" value="RFA12701.1"/>
    <property type="molecule type" value="Genomic_DNA"/>
</dbReference>
<keyword evidence="2" id="KW-0472">Membrane</keyword>
<feature type="region of interest" description="Disordered" evidence="1">
    <location>
        <begin position="197"/>
        <end position="216"/>
    </location>
</feature>
<dbReference type="Proteomes" id="UP000256709">
    <property type="component" value="Unassembled WGS sequence"/>
</dbReference>
<feature type="compositionally biased region" description="Low complexity" evidence="1">
    <location>
        <begin position="197"/>
        <end position="208"/>
    </location>
</feature>
<gene>
    <name evidence="4" type="ORF">B7R21_10215</name>
</gene>
<reference evidence="4 5" key="1">
    <citation type="submission" date="2017-04" db="EMBL/GenBank/DDBJ databases">
        <title>Comparative genome analysis of Subtercola boreus.</title>
        <authorList>
            <person name="Cho Y.-J."/>
            <person name="Cho A."/>
            <person name="Kim O.-S."/>
            <person name="Lee J.-I."/>
        </authorList>
    </citation>
    <scope>NUCLEOTIDE SEQUENCE [LARGE SCALE GENOMIC DNA]</scope>
    <source>
        <strain evidence="4 5">P27444</strain>
    </source>
</reference>
<comment type="caution">
    <text evidence="4">The sequence shown here is derived from an EMBL/GenBank/DDBJ whole genome shotgun (WGS) entry which is preliminary data.</text>
</comment>
<accession>A0A3E0VSK7</accession>
<dbReference type="AlphaFoldDB" id="A0A3E0VSK7"/>
<dbReference type="OrthoDB" id="3826692at2"/>
<proteinExistence type="predicted"/>
<evidence type="ECO:0000256" key="1">
    <source>
        <dbReference type="SAM" id="MobiDB-lite"/>
    </source>
</evidence>
<evidence type="ECO:0000256" key="2">
    <source>
        <dbReference type="SAM" id="Phobius"/>
    </source>
</evidence>
<keyword evidence="2" id="KW-1133">Transmembrane helix</keyword>
<name>A0A3E0VSK7_9MICO</name>
<dbReference type="Pfam" id="PF25362">
    <property type="entry name" value="bPH_11"/>
    <property type="match status" value="1"/>
</dbReference>
<protein>
    <recommendedName>
        <fullName evidence="3">PH domain-containing protein</fullName>
    </recommendedName>
</protein>
<dbReference type="RefSeq" id="WP_116283165.1">
    <property type="nucleotide sequence ID" value="NZ_NBXA01000021.1"/>
</dbReference>
<feature type="transmembrane region" description="Helical" evidence="2">
    <location>
        <begin position="6"/>
        <end position="25"/>
    </location>
</feature>
<dbReference type="InterPro" id="IPR057446">
    <property type="entry name" value="PH_bac"/>
</dbReference>
<keyword evidence="2" id="KW-0812">Transmembrane</keyword>
<organism evidence="4 5">
    <name type="scientific">Subtercola boreus</name>
    <dbReference type="NCBI Taxonomy" id="120213"/>
    <lineage>
        <taxon>Bacteria</taxon>
        <taxon>Bacillati</taxon>
        <taxon>Actinomycetota</taxon>
        <taxon>Actinomycetes</taxon>
        <taxon>Micrococcales</taxon>
        <taxon>Microbacteriaceae</taxon>
        <taxon>Subtercola</taxon>
    </lineage>
</organism>
<evidence type="ECO:0000313" key="5">
    <source>
        <dbReference type="Proteomes" id="UP000256709"/>
    </source>
</evidence>
<evidence type="ECO:0000259" key="3">
    <source>
        <dbReference type="Pfam" id="PF25362"/>
    </source>
</evidence>